<feature type="transmembrane region" description="Helical" evidence="8">
    <location>
        <begin position="221"/>
        <end position="242"/>
    </location>
</feature>
<dbReference type="CDD" id="cd03249">
    <property type="entry name" value="ABC_MTABC3_MDL1_MDL2"/>
    <property type="match status" value="1"/>
</dbReference>
<dbReference type="InterPro" id="IPR036640">
    <property type="entry name" value="ABC1_TM_sf"/>
</dbReference>
<dbReference type="AlphaFoldDB" id="A0AAV0URG3"/>
<dbReference type="PANTHER" id="PTHR43394:SF1">
    <property type="entry name" value="ATP-BINDING CASSETTE SUB-FAMILY B MEMBER 10, MITOCHONDRIAL"/>
    <property type="match status" value="1"/>
</dbReference>
<dbReference type="Proteomes" id="UP001159659">
    <property type="component" value="Unassembled WGS sequence"/>
</dbReference>
<dbReference type="InterPro" id="IPR027417">
    <property type="entry name" value="P-loop_NTPase"/>
</dbReference>
<organism evidence="11 12">
    <name type="scientific">Peronospora farinosa</name>
    <dbReference type="NCBI Taxonomy" id="134698"/>
    <lineage>
        <taxon>Eukaryota</taxon>
        <taxon>Sar</taxon>
        <taxon>Stramenopiles</taxon>
        <taxon>Oomycota</taxon>
        <taxon>Peronosporomycetes</taxon>
        <taxon>Peronosporales</taxon>
        <taxon>Peronosporaceae</taxon>
        <taxon>Peronospora</taxon>
    </lineage>
</organism>
<sequence length="567" mass="60839">MQVPVAKKEVKRLLSLYIPEKKPLAISISALGVSTFITMCVPYGMGKVIDVVTTGSAAAMSLPTVVALLGGLFTTGSIANIIRVNTTNMIGERIINRLRQDTYASILRQELSFFDSSRTGELLNRLSADTTLIGKVLSDNVAGGLRSSGQALGSITMIFITCPQLAVIMLSVVPPIALGAVSYGRYVKKLTAEVQTQLSEATEVAEEKLSNIRVLARKRSLASATFFGGVDFGVKLSMLGVLGYGGQMVVDGLLTSGELTSFLLYTLYVGFSFAGMSSFYAELMKGIGASTRVFELLQRQPKIRIPQGGWAPFPTTFDGHIRFQDVEFAYPTRPDSKIFCGLDLEVLPNETLALVGPSGCGKSSVMSLLARFYELDGPGCGGKILMNGVDISTVNPTELRGLMGAVPQEPPLFACSIRENIAYGCFEGQEATMEDVICAAKLANAHDFIMSFPDGYDTIVGERGQALSGGQKQRVAIARALVKRPKILILDEATSALDPESEKLVQDAVNRAKQGRTVILVAHRLSTIKSADRIAVISDGRVVEHGTFTHLAAREDSAFTQVILNGQ</sequence>
<evidence type="ECO:0000259" key="10">
    <source>
        <dbReference type="PROSITE" id="PS50929"/>
    </source>
</evidence>
<feature type="transmembrane region" description="Helical" evidence="8">
    <location>
        <begin position="262"/>
        <end position="283"/>
    </location>
</feature>
<feature type="domain" description="ABC transmembrane type-1" evidence="10">
    <location>
        <begin position="25"/>
        <end position="285"/>
    </location>
</feature>
<evidence type="ECO:0000256" key="4">
    <source>
        <dbReference type="ARBA" id="ARBA00022741"/>
    </source>
</evidence>
<dbReference type="InterPro" id="IPR003593">
    <property type="entry name" value="AAA+_ATPase"/>
</dbReference>
<dbReference type="EMBL" id="CANTFK010000990">
    <property type="protein sequence ID" value="CAI5739469.1"/>
    <property type="molecule type" value="Genomic_DNA"/>
</dbReference>
<keyword evidence="7 8" id="KW-0472">Membrane</keyword>
<feature type="transmembrane region" description="Helical" evidence="8">
    <location>
        <begin position="24"/>
        <end position="45"/>
    </location>
</feature>
<dbReference type="InterPro" id="IPR011527">
    <property type="entry name" value="ABC1_TM_dom"/>
</dbReference>
<keyword evidence="6 8" id="KW-1133">Transmembrane helix</keyword>
<name>A0AAV0URG3_9STRA</name>
<evidence type="ECO:0000256" key="3">
    <source>
        <dbReference type="ARBA" id="ARBA00022692"/>
    </source>
</evidence>
<dbReference type="FunFam" id="3.40.50.300:FF:000836">
    <property type="entry name" value="ABC transporter B family member 25"/>
    <property type="match status" value="1"/>
</dbReference>
<dbReference type="Pfam" id="PF00005">
    <property type="entry name" value="ABC_tran"/>
    <property type="match status" value="1"/>
</dbReference>
<dbReference type="Gene3D" id="3.40.50.300">
    <property type="entry name" value="P-loop containing nucleotide triphosphate hydrolases"/>
    <property type="match status" value="1"/>
</dbReference>
<evidence type="ECO:0008006" key="13">
    <source>
        <dbReference type="Google" id="ProtNLM"/>
    </source>
</evidence>
<keyword evidence="3 8" id="KW-0812">Transmembrane</keyword>
<evidence type="ECO:0000256" key="5">
    <source>
        <dbReference type="ARBA" id="ARBA00022840"/>
    </source>
</evidence>
<dbReference type="GO" id="GO:0016887">
    <property type="term" value="F:ATP hydrolysis activity"/>
    <property type="evidence" value="ECO:0007669"/>
    <property type="project" value="InterPro"/>
</dbReference>
<dbReference type="GO" id="GO:0015421">
    <property type="term" value="F:ABC-type oligopeptide transporter activity"/>
    <property type="evidence" value="ECO:0007669"/>
    <property type="project" value="TreeGrafter"/>
</dbReference>
<keyword evidence="4" id="KW-0547">Nucleotide-binding</keyword>
<evidence type="ECO:0000256" key="1">
    <source>
        <dbReference type="ARBA" id="ARBA00004141"/>
    </source>
</evidence>
<dbReference type="SMART" id="SM00382">
    <property type="entry name" value="AAA"/>
    <property type="match status" value="1"/>
</dbReference>
<dbReference type="GO" id="GO:0005743">
    <property type="term" value="C:mitochondrial inner membrane"/>
    <property type="evidence" value="ECO:0007669"/>
    <property type="project" value="TreeGrafter"/>
</dbReference>
<dbReference type="SUPFAM" id="SSF90123">
    <property type="entry name" value="ABC transporter transmembrane region"/>
    <property type="match status" value="1"/>
</dbReference>
<evidence type="ECO:0000313" key="12">
    <source>
        <dbReference type="Proteomes" id="UP001159659"/>
    </source>
</evidence>
<dbReference type="SUPFAM" id="SSF52540">
    <property type="entry name" value="P-loop containing nucleoside triphosphate hydrolases"/>
    <property type="match status" value="1"/>
</dbReference>
<dbReference type="InterPro" id="IPR003439">
    <property type="entry name" value="ABC_transporter-like_ATP-bd"/>
</dbReference>
<keyword evidence="2" id="KW-0813">Transport</keyword>
<evidence type="ECO:0000256" key="7">
    <source>
        <dbReference type="ARBA" id="ARBA00023136"/>
    </source>
</evidence>
<dbReference type="PROSITE" id="PS00211">
    <property type="entry name" value="ABC_TRANSPORTER_1"/>
    <property type="match status" value="1"/>
</dbReference>
<dbReference type="GO" id="GO:0090374">
    <property type="term" value="P:oligopeptide export from mitochondrion"/>
    <property type="evidence" value="ECO:0007669"/>
    <property type="project" value="TreeGrafter"/>
</dbReference>
<evidence type="ECO:0000313" key="11">
    <source>
        <dbReference type="EMBL" id="CAI5739469.1"/>
    </source>
</evidence>
<dbReference type="CDD" id="cd18573">
    <property type="entry name" value="ABC_6TM_ABCB10_like"/>
    <property type="match status" value="1"/>
</dbReference>
<dbReference type="Gene3D" id="1.20.1560.10">
    <property type="entry name" value="ABC transporter type 1, transmembrane domain"/>
    <property type="match status" value="2"/>
</dbReference>
<keyword evidence="5" id="KW-0067">ATP-binding</keyword>
<dbReference type="PROSITE" id="PS50893">
    <property type="entry name" value="ABC_TRANSPORTER_2"/>
    <property type="match status" value="1"/>
</dbReference>
<comment type="caution">
    <text evidence="11">The sequence shown here is derived from an EMBL/GenBank/DDBJ whole genome shotgun (WGS) entry which is preliminary data.</text>
</comment>
<feature type="transmembrane region" description="Helical" evidence="8">
    <location>
        <begin position="155"/>
        <end position="181"/>
    </location>
</feature>
<gene>
    <name evidence="11" type="ORF">PFR002_LOCUS8974</name>
</gene>
<reference evidence="11" key="1">
    <citation type="submission" date="2022-12" db="EMBL/GenBank/DDBJ databases">
        <authorList>
            <person name="Webb A."/>
        </authorList>
    </citation>
    <scope>NUCLEOTIDE SEQUENCE</scope>
    <source>
        <strain evidence="11">Pf2</strain>
    </source>
</reference>
<dbReference type="PANTHER" id="PTHR43394">
    <property type="entry name" value="ATP-DEPENDENT PERMEASE MDL1, MITOCHONDRIAL"/>
    <property type="match status" value="1"/>
</dbReference>
<evidence type="ECO:0000256" key="2">
    <source>
        <dbReference type="ARBA" id="ARBA00022448"/>
    </source>
</evidence>
<protein>
    <recommendedName>
        <fullName evidence="13">ABC transporter</fullName>
    </recommendedName>
</protein>
<feature type="domain" description="ABC transporter" evidence="9">
    <location>
        <begin position="321"/>
        <end position="564"/>
    </location>
</feature>
<dbReference type="Pfam" id="PF00664">
    <property type="entry name" value="ABC_membrane"/>
    <property type="match status" value="1"/>
</dbReference>
<evidence type="ECO:0000256" key="6">
    <source>
        <dbReference type="ARBA" id="ARBA00022989"/>
    </source>
</evidence>
<comment type="subcellular location">
    <subcellularLocation>
        <location evidence="1">Membrane</location>
        <topology evidence="1">Multi-pass membrane protein</topology>
    </subcellularLocation>
</comment>
<accession>A0AAV0URG3</accession>
<dbReference type="InterPro" id="IPR039421">
    <property type="entry name" value="Type_1_exporter"/>
</dbReference>
<feature type="transmembrane region" description="Helical" evidence="8">
    <location>
        <begin position="57"/>
        <end position="82"/>
    </location>
</feature>
<proteinExistence type="predicted"/>
<dbReference type="GO" id="GO:0005524">
    <property type="term" value="F:ATP binding"/>
    <property type="evidence" value="ECO:0007669"/>
    <property type="project" value="UniProtKB-KW"/>
</dbReference>
<evidence type="ECO:0000259" key="9">
    <source>
        <dbReference type="PROSITE" id="PS50893"/>
    </source>
</evidence>
<dbReference type="PROSITE" id="PS50929">
    <property type="entry name" value="ABC_TM1F"/>
    <property type="match status" value="1"/>
</dbReference>
<evidence type="ECO:0000256" key="8">
    <source>
        <dbReference type="SAM" id="Phobius"/>
    </source>
</evidence>
<dbReference type="InterPro" id="IPR017871">
    <property type="entry name" value="ABC_transporter-like_CS"/>
</dbReference>